<feature type="transmembrane region" description="Helical" evidence="2">
    <location>
        <begin position="120"/>
        <end position="140"/>
    </location>
</feature>
<dbReference type="KEGG" id="uam:UABAM_03204"/>
<sequence length="363" mass="42694">MTGNNHTQKFFQYLQGLQYYTIIKLILHKLLIAIVLLNILSPQISFAVLICIFLFTQYKFSFVDLAKDFDRRYDCNDLILSTYYLTKESQKTTFYPVIVSQATVKLQQYLPQEKRRIHKIYMQQSFMIAIAIICLGITFASSGQKSLQTNEKKILRISAKKMQKIAKNIEMLNEKDAKFLKDIAETWQRMDIEKKDIAKSLQQLNDKIQKIRDRYKEIQAQQTATEQQIKNLLPQNQKSVLEKIAQSLPSDIYEEIRKHIEDKKWEKALQVYKSYKTKLPNKALQEATNLTNKLHKHLLKTTQIKATANTTDPFEVKMSQKKFHFSKATTVHINKGWETITYPGKYHNVVHSYLEERNNNEKK</sequence>
<organism evidence="3 4">
    <name type="scientific">Uabimicrobium amorphum</name>
    <dbReference type="NCBI Taxonomy" id="2596890"/>
    <lineage>
        <taxon>Bacteria</taxon>
        <taxon>Pseudomonadati</taxon>
        <taxon>Planctomycetota</taxon>
        <taxon>Candidatus Uabimicrobiia</taxon>
        <taxon>Candidatus Uabimicrobiales</taxon>
        <taxon>Candidatus Uabimicrobiaceae</taxon>
        <taxon>Candidatus Uabimicrobium</taxon>
    </lineage>
</organism>
<dbReference type="EMBL" id="AP019860">
    <property type="protein sequence ID" value="BBM84843.1"/>
    <property type="molecule type" value="Genomic_DNA"/>
</dbReference>
<dbReference type="Proteomes" id="UP000326354">
    <property type="component" value="Chromosome"/>
</dbReference>
<gene>
    <name evidence="3" type="ORF">UABAM_03204</name>
</gene>
<accession>A0A5S9F466</accession>
<feature type="coiled-coil region" evidence="1">
    <location>
        <begin position="194"/>
        <end position="228"/>
    </location>
</feature>
<keyword evidence="2" id="KW-0812">Transmembrane</keyword>
<reference evidence="3 4" key="1">
    <citation type="submission" date="2019-08" db="EMBL/GenBank/DDBJ databases">
        <title>Complete genome sequence of Candidatus Uab amorphum.</title>
        <authorList>
            <person name="Shiratori T."/>
            <person name="Suzuki S."/>
            <person name="Kakizawa Y."/>
            <person name="Ishida K."/>
        </authorList>
    </citation>
    <scope>NUCLEOTIDE SEQUENCE [LARGE SCALE GENOMIC DNA]</scope>
    <source>
        <strain evidence="3 4">SRT547</strain>
    </source>
</reference>
<evidence type="ECO:0000256" key="2">
    <source>
        <dbReference type="SAM" id="Phobius"/>
    </source>
</evidence>
<keyword evidence="4" id="KW-1185">Reference proteome</keyword>
<dbReference type="AlphaFoldDB" id="A0A5S9F466"/>
<evidence type="ECO:0000256" key="1">
    <source>
        <dbReference type="SAM" id="Coils"/>
    </source>
</evidence>
<keyword evidence="1" id="KW-0175">Coiled coil</keyword>
<dbReference type="RefSeq" id="WP_151968972.1">
    <property type="nucleotide sequence ID" value="NZ_AP019860.1"/>
</dbReference>
<evidence type="ECO:0000313" key="3">
    <source>
        <dbReference type="EMBL" id="BBM84843.1"/>
    </source>
</evidence>
<feature type="transmembrane region" description="Helical" evidence="2">
    <location>
        <begin position="30"/>
        <end position="55"/>
    </location>
</feature>
<keyword evidence="2" id="KW-0472">Membrane</keyword>
<name>A0A5S9F466_UABAM</name>
<protein>
    <submittedName>
        <fullName evidence="3">Uncharacterized protein</fullName>
    </submittedName>
</protein>
<proteinExistence type="predicted"/>
<evidence type="ECO:0000313" key="4">
    <source>
        <dbReference type="Proteomes" id="UP000326354"/>
    </source>
</evidence>
<keyword evidence="2" id="KW-1133">Transmembrane helix</keyword>